<gene>
    <name evidence="1" type="ORF">RPMA_27110</name>
</gene>
<protein>
    <recommendedName>
        <fullName evidence="3">PepSY domain-containing protein</fullName>
    </recommendedName>
</protein>
<evidence type="ECO:0008006" key="3">
    <source>
        <dbReference type="Google" id="ProtNLM"/>
    </source>
</evidence>
<dbReference type="EMBL" id="CP036498">
    <property type="protein sequence ID" value="QUS42081.1"/>
    <property type="molecule type" value="Genomic_DNA"/>
</dbReference>
<dbReference type="Proteomes" id="UP000682843">
    <property type="component" value="Chromosome"/>
</dbReference>
<proteinExistence type="predicted"/>
<accession>A0ABX8AFK9</accession>
<sequence length="63" mass="7229">MPFQVHATDAACCLRLRRDSLEGAQKKARELVEANYWDVQIEYPDGRLVKVDFGKQASRSDDM</sequence>
<dbReference type="RefSeq" id="WP_211910816.1">
    <property type="nucleotide sequence ID" value="NZ_CP036498.1"/>
</dbReference>
<evidence type="ECO:0000313" key="1">
    <source>
        <dbReference type="EMBL" id="QUS42081.1"/>
    </source>
</evidence>
<name>A0ABX8AFK9_9BRAD</name>
<reference evidence="1 2" key="1">
    <citation type="submission" date="2019-02" db="EMBL/GenBank/DDBJ databases">
        <title>Emended description of the genus Rhodopseudomonas and description of Rhodopseudomonas albus sp. nov., a non-phototrophic, heavy-metal-tolerant bacterium isolated from garden soil.</title>
        <authorList>
            <person name="Bao Z."/>
            <person name="Cao W.W."/>
            <person name="Sato Y."/>
            <person name="Nishizawa T."/>
            <person name="Zhao J."/>
            <person name="Guo Y."/>
            <person name="Ohta H."/>
        </authorList>
    </citation>
    <scope>NUCLEOTIDE SEQUENCE [LARGE SCALE GENOMIC DNA]</scope>
    <source>
        <strain evidence="1 2">SK50-23</strain>
    </source>
</reference>
<keyword evidence="2" id="KW-1185">Reference proteome</keyword>
<organism evidence="1 2">
    <name type="scientific">Tardiphaga alba</name>
    <dbReference type="NCBI Taxonomy" id="340268"/>
    <lineage>
        <taxon>Bacteria</taxon>
        <taxon>Pseudomonadati</taxon>
        <taxon>Pseudomonadota</taxon>
        <taxon>Alphaproteobacteria</taxon>
        <taxon>Hyphomicrobiales</taxon>
        <taxon>Nitrobacteraceae</taxon>
        <taxon>Tardiphaga</taxon>
    </lineage>
</organism>
<evidence type="ECO:0000313" key="2">
    <source>
        <dbReference type="Proteomes" id="UP000682843"/>
    </source>
</evidence>